<dbReference type="CDD" id="cd07034">
    <property type="entry name" value="TPP_PYR_PFOR_IOR-alpha_like"/>
    <property type="match status" value="1"/>
</dbReference>
<dbReference type="AlphaFoldDB" id="F4LUB7"/>
<dbReference type="InterPro" id="IPR050722">
    <property type="entry name" value="Pyruvate:ferred/Flavod_OxRd"/>
</dbReference>
<dbReference type="PATRIC" id="fig|1209989.3.peg.1587"/>
<dbReference type="InterPro" id="IPR029061">
    <property type="entry name" value="THDP-binding"/>
</dbReference>
<dbReference type="FunFam" id="3.40.50.970:FF:000022">
    <property type="entry name" value="2-oxoglutarate ferredoxin oxidoreductase alpha subunit"/>
    <property type="match status" value="1"/>
</dbReference>
<dbReference type="RefSeq" id="WP_013778370.1">
    <property type="nucleotide sequence ID" value="NC_015519.1"/>
</dbReference>
<dbReference type="EC" id="1.2.7.3" evidence="4"/>
<evidence type="ECO:0000256" key="1">
    <source>
        <dbReference type="ARBA" id="ARBA00023002"/>
    </source>
</evidence>
<evidence type="ECO:0000259" key="2">
    <source>
        <dbReference type="Pfam" id="PF01855"/>
    </source>
</evidence>
<dbReference type="Pfam" id="PF01855">
    <property type="entry name" value="POR_N"/>
    <property type="match status" value="1"/>
</dbReference>
<evidence type="ECO:0000313" key="4">
    <source>
        <dbReference type="EMBL" id="CCP26153.1"/>
    </source>
</evidence>
<accession>L0S2S5</accession>
<dbReference type="Gene3D" id="3.40.50.970">
    <property type="match status" value="1"/>
</dbReference>
<accession>F4LUB7</accession>
<dbReference type="GO" id="GO:0047553">
    <property type="term" value="F:2-oxoglutarate synthase activity"/>
    <property type="evidence" value="ECO:0007669"/>
    <property type="project" value="UniProtKB-EC"/>
</dbReference>
<name>F4LUB7_TEPAE</name>
<keyword evidence="5" id="KW-1185">Reference proteome</keyword>
<dbReference type="SUPFAM" id="SSF52518">
    <property type="entry name" value="Thiamin diphosphate-binding fold (THDP-binding)"/>
    <property type="match status" value="1"/>
</dbReference>
<protein>
    <submittedName>
        <fullName evidence="4">2-oxoglutarate synthase subunit KorA</fullName>
        <ecNumber evidence="4">1.2.7.3</ecNumber>
    </submittedName>
</protein>
<proteinExistence type="predicted"/>
<organism evidence="4 5">
    <name type="scientific">Tepidanaerobacter acetatoxydans (strain DSM 21804 / JCM 16047 / Re1)</name>
    <dbReference type="NCBI Taxonomy" id="1209989"/>
    <lineage>
        <taxon>Bacteria</taxon>
        <taxon>Bacillati</taxon>
        <taxon>Bacillota</taxon>
        <taxon>Clostridia</taxon>
        <taxon>Thermosediminibacterales</taxon>
        <taxon>Tepidanaerobacteraceae</taxon>
        <taxon>Tepidanaerobacter</taxon>
    </lineage>
</organism>
<dbReference type="Pfam" id="PF17147">
    <property type="entry name" value="PFOR_II"/>
    <property type="match status" value="1"/>
</dbReference>
<sequence length="383" mass="42000">MLTRKIMLMQGNEACVEGALAAGMRFFAGYPITPSTEIAEIAAEKLPKVGGKFIQMEDELASMGAVVGASLAGLKAMTATSGPGFSLKQENIGFACLTEVPCVVVNVQRGGPSTGLPTLPAQGDVMQTRWGTHGDHPIIVISPSSVREVYDMTIRAFNLSEKYRVPCILLMDEVVAHMRERVELPEESCINIINRKKVKSTLSDYKPYMDYDGDGIPPMANFGDGTPFHVTGLIHDISGFPSTNPKVTEDLLNRLMNKINNNIGDIIEYEKLYVEDAKTVIVTFGSTARSVLSAIRILRQEGFKIGMLRLKTIWPFAHIAIEELMQSSANTLIVAEMNYGQLLETVKASAEGAFRIYGLNKYNGELITPQEVIDKVREVAEYA</sequence>
<dbReference type="InterPro" id="IPR009014">
    <property type="entry name" value="Transketo_C/PFOR_II"/>
</dbReference>
<dbReference type="PANTHER" id="PTHR32154:SF14">
    <property type="entry name" value="2-OXOGLUTARATE SYNTHASE SUBUNIT KORA"/>
    <property type="match status" value="1"/>
</dbReference>
<dbReference type="NCBIfam" id="NF006412">
    <property type="entry name" value="PRK08659.1"/>
    <property type="match status" value="1"/>
</dbReference>
<feature type="domain" description="Pyruvate:ferredoxin oxidoreductase core" evidence="3">
    <location>
        <begin position="277"/>
        <end position="372"/>
    </location>
</feature>
<dbReference type="HOGENOM" id="CLU_017038_0_1_9"/>
<dbReference type="Proteomes" id="UP000010802">
    <property type="component" value="Chromosome"/>
</dbReference>
<dbReference type="InterPro" id="IPR033412">
    <property type="entry name" value="PFOR_II"/>
</dbReference>
<dbReference type="Gene3D" id="3.40.50.920">
    <property type="match status" value="1"/>
</dbReference>
<keyword evidence="1 4" id="KW-0560">Oxidoreductase</keyword>
<dbReference type="eggNOG" id="COG0674">
    <property type="taxonomic scope" value="Bacteria"/>
</dbReference>
<evidence type="ECO:0000259" key="3">
    <source>
        <dbReference type="Pfam" id="PF17147"/>
    </source>
</evidence>
<dbReference type="EMBL" id="HF563609">
    <property type="protein sequence ID" value="CCP26153.1"/>
    <property type="molecule type" value="Genomic_DNA"/>
</dbReference>
<evidence type="ECO:0000313" key="5">
    <source>
        <dbReference type="Proteomes" id="UP000010802"/>
    </source>
</evidence>
<gene>
    <name evidence="4" type="primary">korA</name>
    <name evidence="4" type="ordered locus">TEPIRE1_1413</name>
</gene>
<dbReference type="KEGG" id="tep:TepRe1_1301"/>
<dbReference type="OrthoDB" id="9794954at2"/>
<feature type="domain" description="Pyruvate flavodoxin/ferredoxin oxidoreductase pyrimidine binding" evidence="2">
    <location>
        <begin position="17"/>
        <end position="244"/>
    </location>
</feature>
<dbReference type="SUPFAM" id="SSF52922">
    <property type="entry name" value="TK C-terminal domain-like"/>
    <property type="match status" value="1"/>
</dbReference>
<dbReference type="STRING" id="1209989.TepRe1_1301"/>
<dbReference type="InterPro" id="IPR002880">
    <property type="entry name" value="Pyrv_Fd/Flavodoxin_OxRdtase_N"/>
</dbReference>
<dbReference type="PANTHER" id="PTHR32154">
    <property type="entry name" value="PYRUVATE-FLAVODOXIN OXIDOREDUCTASE-RELATED"/>
    <property type="match status" value="1"/>
</dbReference>
<dbReference type="GO" id="GO:0006979">
    <property type="term" value="P:response to oxidative stress"/>
    <property type="evidence" value="ECO:0007669"/>
    <property type="project" value="TreeGrafter"/>
</dbReference>
<reference evidence="5" key="1">
    <citation type="journal article" date="2013" name="Genome Announc.">
        <title>First genome sequence of a syntrophic acetate-oxidizing bacterium, Tepidanaerobacter acetatoxydans strain Re1.</title>
        <authorList>
            <person name="Manzoor S."/>
            <person name="Bongcam-Rudloff E."/>
            <person name="Schnurer A."/>
            <person name="Muller B."/>
        </authorList>
    </citation>
    <scope>NUCLEOTIDE SEQUENCE [LARGE SCALE GENOMIC DNA]</scope>
    <source>
        <strain evidence="5">Re1</strain>
    </source>
</reference>
<dbReference type="KEGG" id="tae:TepiRe1_1413"/>